<proteinExistence type="inferred from homology"/>
<keyword evidence="7" id="KW-0012">Acyltransferase</keyword>
<dbReference type="OrthoDB" id="9769523at2"/>
<evidence type="ECO:0000256" key="2">
    <source>
        <dbReference type="ARBA" id="ARBA00022679"/>
    </source>
</evidence>
<dbReference type="GO" id="GO:0004421">
    <property type="term" value="F:hydroxymethylglutaryl-CoA synthase activity"/>
    <property type="evidence" value="ECO:0007669"/>
    <property type="project" value="UniProtKB-EC"/>
</dbReference>
<feature type="domain" description="Hydroxymethylglutaryl-coenzyme A synthase C-terminal" evidence="6">
    <location>
        <begin position="263"/>
        <end position="350"/>
    </location>
</feature>
<dbReference type="InterPro" id="IPR013528">
    <property type="entry name" value="HMG_CoA_synth_N"/>
</dbReference>
<dbReference type="EMBL" id="SDGZ01000010">
    <property type="protein sequence ID" value="TYC50241.1"/>
    <property type="molecule type" value="Genomic_DNA"/>
</dbReference>
<feature type="active site" description="Proton donor/acceptor" evidence="3">
    <location>
        <position position="79"/>
    </location>
</feature>
<dbReference type="CDD" id="cd00827">
    <property type="entry name" value="init_cond_enzymes"/>
    <property type="match status" value="1"/>
</dbReference>
<dbReference type="InterPro" id="IPR011554">
    <property type="entry name" value="HMG_CoA_synthase_prok"/>
</dbReference>
<dbReference type="PANTHER" id="PTHR43323:SF2">
    <property type="entry name" value="HYDROXYMETHYLGLUTARYL-COA SYNTHASE"/>
    <property type="match status" value="1"/>
</dbReference>
<feature type="active site" description="Acyl-thioester intermediate" evidence="3">
    <location>
        <position position="111"/>
    </location>
</feature>
<comment type="similarity">
    <text evidence="1">Belongs to the thiolase-like superfamily. HMG-CoA synthase family.</text>
</comment>
<name>A0A6C2C865_9LACO</name>
<dbReference type="Pfam" id="PF08540">
    <property type="entry name" value="HMG_CoA_synt_C"/>
    <property type="match status" value="1"/>
</dbReference>
<keyword evidence="8" id="KW-1185">Reference proteome</keyword>
<accession>A0A6C2C865</accession>
<organism evidence="7 8">
    <name type="scientific">Weissella muntiaci</name>
    <dbReference type="NCBI Taxonomy" id="2508881"/>
    <lineage>
        <taxon>Bacteria</taxon>
        <taxon>Bacillati</taxon>
        <taxon>Bacillota</taxon>
        <taxon>Bacilli</taxon>
        <taxon>Lactobacillales</taxon>
        <taxon>Lactobacillaceae</taxon>
        <taxon>Weissella</taxon>
    </lineage>
</organism>
<dbReference type="EC" id="2.3.3.10" evidence="7"/>
<feature type="binding site" evidence="4">
    <location>
        <position position="275"/>
    </location>
    <ligand>
        <name>(3S)-3-hydroxy-3-methylglutaryl-CoA</name>
        <dbReference type="ChEBI" id="CHEBI:43074"/>
    </ligand>
</feature>
<gene>
    <name evidence="7" type="ORF">ESZ50_03040</name>
</gene>
<dbReference type="PANTHER" id="PTHR43323">
    <property type="entry name" value="3-HYDROXY-3-METHYLGLUTARYL COENZYME A SYNTHASE"/>
    <property type="match status" value="1"/>
</dbReference>
<evidence type="ECO:0000313" key="8">
    <source>
        <dbReference type="Proteomes" id="UP000371977"/>
    </source>
</evidence>
<dbReference type="Proteomes" id="UP000371977">
    <property type="component" value="Unassembled WGS sequence"/>
</dbReference>
<evidence type="ECO:0000259" key="6">
    <source>
        <dbReference type="Pfam" id="PF08540"/>
    </source>
</evidence>
<dbReference type="SUPFAM" id="SSF53901">
    <property type="entry name" value="Thiolase-like"/>
    <property type="match status" value="2"/>
</dbReference>
<comment type="caution">
    <text evidence="7">The sequence shown here is derived from an EMBL/GenBank/DDBJ whole genome shotgun (WGS) entry which is preliminary data.</text>
</comment>
<feature type="binding site" evidence="4">
    <location>
        <position position="29"/>
    </location>
    <ligand>
        <name>(3S)-3-hydroxy-3-methylglutaryl-CoA</name>
        <dbReference type="ChEBI" id="CHEBI:43074"/>
    </ligand>
</feature>
<feature type="active site" description="Proton donor/acceptor" evidence="3">
    <location>
        <position position="233"/>
    </location>
</feature>
<evidence type="ECO:0000259" key="5">
    <source>
        <dbReference type="Pfam" id="PF01154"/>
    </source>
</evidence>
<feature type="domain" description="Hydroxymethylglutaryl-coenzyme A synthase N-terminal" evidence="5">
    <location>
        <begin position="3"/>
        <end position="164"/>
    </location>
</feature>
<evidence type="ECO:0000256" key="1">
    <source>
        <dbReference type="ARBA" id="ARBA00007061"/>
    </source>
</evidence>
<dbReference type="AlphaFoldDB" id="A0A6C2C865"/>
<feature type="binding site" evidence="4">
    <location>
        <position position="143"/>
    </location>
    <ligand>
        <name>(3S)-3-hydroxy-3-methylglutaryl-CoA</name>
        <dbReference type="ChEBI" id="CHEBI:43074"/>
    </ligand>
</feature>
<sequence length="393" mass="43883">MAVGIDKLSFFSPNQYIDLTELAKRRDTDPNKYLIGIGQSEQAVIPASQDVITMAANAADQLLTEADRSEISMIMFATESGIDNSKSGAVYLQTLLGINRYARTIELKQACYAGTYGLMQARDYVALNPGAKVLVVASDIARYGLATAGEVTQGGGAVAMLVTENPKVMTLERDSQFMSQDLMDFWRPVYATDALVDGHFSQDVYREFFKELWQRYREQTGRTIADFQAFAFHLPYTKQGLKALKDILPEANAEHAEHLLAEFEASRVFNKRIGNLYTGSLYLSLLSLLVNSATLKAGYRIGLFSYGSGAEGEFYSGLVQAEFKKGLINEQVERLLSERRKMTIEQYEKNYGQALNGPLDREIDFKDDPAKFVLAGLVNQQRQYINQQNHGAE</sequence>
<evidence type="ECO:0000256" key="3">
    <source>
        <dbReference type="PIRSR" id="PIRSR611554-1"/>
    </source>
</evidence>
<protein>
    <submittedName>
        <fullName evidence="7">Hydroxymethylglutaryl-CoA synthase</fullName>
        <ecNumber evidence="7">2.3.3.10</ecNumber>
    </submittedName>
</protein>
<dbReference type="InterPro" id="IPR016039">
    <property type="entry name" value="Thiolase-like"/>
</dbReference>
<dbReference type="NCBIfam" id="TIGR01835">
    <property type="entry name" value="HMG-CoA-S_prok"/>
    <property type="match status" value="1"/>
</dbReference>
<dbReference type="InterPro" id="IPR013746">
    <property type="entry name" value="HMG_CoA_synt_C_dom"/>
</dbReference>
<feature type="binding site" evidence="4">
    <location>
        <position position="242"/>
    </location>
    <ligand>
        <name>(3S)-3-hydroxy-3-methylglutaryl-CoA</name>
        <dbReference type="ChEBI" id="CHEBI:43074"/>
    </ligand>
</feature>
<dbReference type="Gene3D" id="3.40.47.10">
    <property type="match status" value="2"/>
</dbReference>
<dbReference type="GO" id="GO:0006084">
    <property type="term" value="P:acetyl-CoA metabolic process"/>
    <property type="evidence" value="ECO:0007669"/>
    <property type="project" value="InterPro"/>
</dbReference>
<evidence type="ECO:0000313" key="7">
    <source>
        <dbReference type="EMBL" id="TYC50241.1"/>
    </source>
</evidence>
<keyword evidence="2 7" id="KW-0808">Transferase</keyword>
<evidence type="ECO:0000256" key="4">
    <source>
        <dbReference type="PIRSR" id="PIRSR611554-2"/>
    </source>
</evidence>
<dbReference type="Pfam" id="PF01154">
    <property type="entry name" value="HMG_CoA_synt_N"/>
    <property type="match status" value="1"/>
</dbReference>
<reference evidence="7 8" key="1">
    <citation type="submission" date="2019-01" db="EMBL/GenBank/DDBJ databases">
        <title>Weissella sp. nov., a novel lactic acid bacterium isolated from animal feces.</title>
        <authorList>
            <person name="Wang L.-T."/>
        </authorList>
    </citation>
    <scope>NUCLEOTIDE SEQUENCE [LARGE SCALE GENOMIC DNA]</scope>
    <source>
        <strain evidence="7 8">8H-2</strain>
    </source>
</reference>